<dbReference type="RefSeq" id="WP_015905773.1">
    <property type="nucleotide sequence ID" value="NC_012108.1"/>
</dbReference>
<dbReference type="GO" id="GO:0005871">
    <property type="term" value="C:kinesin complex"/>
    <property type="evidence" value="ECO:0007669"/>
    <property type="project" value="InterPro"/>
</dbReference>
<dbReference type="AlphaFoldDB" id="C0QBN1"/>
<dbReference type="STRING" id="177437.HRM2_39750"/>
<name>C0QBN1_DESAH</name>
<dbReference type="PROSITE" id="PS50005">
    <property type="entry name" value="TPR"/>
    <property type="match status" value="1"/>
</dbReference>
<dbReference type="HOGENOM" id="CLU_000288_125_11_7"/>
<dbReference type="EMBL" id="CP001087">
    <property type="protein sequence ID" value="ACN17033.1"/>
    <property type="molecule type" value="Genomic_DNA"/>
</dbReference>
<keyword evidence="7" id="KW-0175">Coiled coil</keyword>
<evidence type="ECO:0000256" key="7">
    <source>
        <dbReference type="ARBA" id="ARBA00023054"/>
    </source>
</evidence>
<organism evidence="11 12">
    <name type="scientific">Desulforapulum autotrophicum (strain ATCC 43914 / DSM 3382 / VKM B-1955 / HRM2)</name>
    <name type="common">Desulfobacterium autotrophicum</name>
    <dbReference type="NCBI Taxonomy" id="177437"/>
    <lineage>
        <taxon>Bacteria</taxon>
        <taxon>Pseudomonadati</taxon>
        <taxon>Thermodesulfobacteriota</taxon>
        <taxon>Desulfobacteria</taxon>
        <taxon>Desulfobacterales</taxon>
        <taxon>Desulfobacteraceae</taxon>
        <taxon>Desulforapulum</taxon>
    </lineage>
</organism>
<evidence type="ECO:0000256" key="5">
    <source>
        <dbReference type="ARBA" id="ARBA00022737"/>
    </source>
</evidence>
<comment type="similarity">
    <text evidence="2">Belongs to the kinesin light chain family.</text>
</comment>
<keyword evidence="5" id="KW-0677">Repeat</keyword>
<evidence type="ECO:0000313" key="12">
    <source>
        <dbReference type="Proteomes" id="UP000000442"/>
    </source>
</evidence>
<evidence type="ECO:0000256" key="9">
    <source>
        <dbReference type="ARBA" id="ARBA00023212"/>
    </source>
</evidence>
<dbReference type="GO" id="GO:0019894">
    <property type="term" value="F:kinesin binding"/>
    <property type="evidence" value="ECO:0007669"/>
    <property type="project" value="TreeGrafter"/>
</dbReference>
<dbReference type="GO" id="GO:0007018">
    <property type="term" value="P:microtubule-based movement"/>
    <property type="evidence" value="ECO:0007669"/>
    <property type="project" value="TreeGrafter"/>
</dbReference>
<evidence type="ECO:0000256" key="2">
    <source>
        <dbReference type="ARBA" id="ARBA00009622"/>
    </source>
</evidence>
<feature type="repeat" description="TPR" evidence="10">
    <location>
        <begin position="56"/>
        <end position="89"/>
    </location>
</feature>
<dbReference type="KEGG" id="dat:HRM2_39750"/>
<dbReference type="OrthoDB" id="5417479at2"/>
<evidence type="ECO:0000256" key="4">
    <source>
        <dbReference type="ARBA" id="ARBA00022701"/>
    </source>
</evidence>
<gene>
    <name evidence="11" type="ordered locus">HRM2_39750</name>
</gene>
<dbReference type="PROSITE" id="PS50293">
    <property type="entry name" value="TPR_REGION"/>
    <property type="match status" value="1"/>
</dbReference>
<evidence type="ECO:0000256" key="10">
    <source>
        <dbReference type="PROSITE-ProRule" id="PRU00339"/>
    </source>
</evidence>
<evidence type="ECO:0000256" key="3">
    <source>
        <dbReference type="ARBA" id="ARBA00022490"/>
    </source>
</evidence>
<dbReference type="PANTHER" id="PTHR45783">
    <property type="entry name" value="KINESIN LIGHT CHAIN"/>
    <property type="match status" value="1"/>
</dbReference>
<dbReference type="InterPro" id="IPR019734">
    <property type="entry name" value="TPR_rpt"/>
</dbReference>
<protein>
    <submittedName>
        <fullName evidence="11">Uncharacterized protein</fullName>
    </submittedName>
</protein>
<dbReference type="GO" id="GO:0005737">
    <property type="term" value="C:cytoplasm"/>
    <property type="evidence" value="ECO:0007669"/>
    <property type="project" value="TreeGrafter"/>
</dbReference>
<keyword evidence="6 10" id="KW-0802">TPR repeat</keyword>
<accession>C0QBN1</accession>
<dbReference type="GO" id="GO:0005874">
    <property type="term" value="C:microtubule"/>
    <property type="evidence" value="ECO:0007669"/>
    <property type="project" value="UniProtKB-KW"/>
</dbReference>
<dbReference type="PANTHER" id="PTHR45783:SF3">
    <property type="entry name" value="KINESIN LIGHT CHAIN"/>
    <property type="match status" value="1"/>
</dbReference>
<dbReference type="Gene3D" id="1.25.40.10">
    <property type="entry name" value="Tetratricopeptide repeat domain"/>
    <property type="match status" value="1"/>
</dbReference>
<keyword evidence="4" id="KW-0493">Microtubule</keyword>
<dbReference type="InterPro" id="IPR002151">
    <property type="entry name" value="Kinesin_light"/>
</dbReference>
<keyword evidence="12" id="KW-1185">Reference proteome</keyword>
<evidence type="ECO:0000256" key="1">
    <source>
        <dbReference type="ARBA" id="ARBA00004245"/>
    </source>
</evidence>
<keyword evidence="8" id="KW-0505">Motor protein</keyword>
<comment type="subcellular location">
    <subcellularLocation>
        <location evidence="1">Cytoplasm</location>
        <location evidence="1">Cytoskeleton</location>
    </subcellularLocation>
</comment>
<evidence type="ECO:0000256" key="6">
    <source>
        <dbReference type="ARBA" id="ARBA00022803"/>
    </source>
</evidence>
<dbReference type="SUPFAM" id="SSF48452">
    <property type="entry name" value="TPR-like"/>
    <property type="match status" value="1"/>
</dbReference>
<keyword evidence="9" id="KW-0206">Cytoskeleton</keyword>
<dbReference type="InterPro" id="IPR011990">
    <property type="entry name" value="TPR-like_helical_dom_sf"/>
</dbReference>
<proteinExistence type="inferred from homology"/>
<dbReference type="eggNOG" id="COG0457">
    <property type="taxonomic scope" value="Bacteria"/>
</dbReference>
<dbReference type="Pfam" id="PF13424">
    <property type="entry name" value="TPR_12"/>
    <property type="match status" value="1"/>
</dbReference>
<evidence type="ECO:0000256" key="8">
    <source>
        <dbReference type="ARBA" id="ARBA00023175"/>
    </source>
</evidence>
<evidence type="ECO:0000313" key="11">
    <source>
        <dbReference type="EMBL" id="ACN17033.1"/>
    </source>
</evidence>
<dbReference type="SMART" id="SM00028">
    <property type="entry name" value="TPR"/>
    <property type="match status" value="1"/>
</dbReference>
<keyword evidence="3" id="KW-0963">Cytoplasm</keyword>
<sequence length="113" mass="13138">MLLLRVAKSCDRRRARLSTLGKYLERTGRYVSSETIFLNCWKRVEKAKGPDHPDVAATLNNLAGLYESQGKYEEAEPLYQRALKILKAQLGKDHPNTKIVQRNYDEFKREKKI</sequence>
<reference evidence="11 12" key="1">
    <citation type="journal article" date="2009" name="Environ. Microbiol.">
        <title>Genome sequence of Desulfobacterium autotrophicum HRM2, a marine sulfate reducer oxidizing organic carbon completely to carbon dioxide.</title>
        <authorList>
            <person name="Strittmatter A.W."/>
            <person name="Liesegang H."/>
            <person name="Rabus R."/>
            <person name="Decker I."/>
            <person name="Amann J."/>
            <person name="Andres S."/>
            <person name="Henne A."/>
            <person name="Fricke W.F."/>
            <person name="Martinez-Arias R."/>
            <person name="Bartels D."/>
            <person name="Goesmann A."/>
            <person name="Krause L."/>
            <person name="Puehler A."/>
            <person name="Klenk H.P."/>
            <person name="Richter M."/>
            <person name="Schuler M."/>
            <person name="Gloeckner F.O."/>
            <person name="Meyerdierks A."/>
            <person name="Gottschalk G."/>
            <person name="Amann R."/>
        </authorList>
    </citation>
    <scope>NUCLEOTIDE SEQUENCE [LARGE SCALE GENOMIC DNA]</scope>
    <source>
        <strain evidence="12">ATCC 43914 / DSM 3382 / HRM2</strain>
    </source>
</reference>
<dbReference type="Proteomes" id="UP000000442">
    <property type="component" value="Chromosome"/>
</dbReference>